<reference evidence="2 3" key="1">
    <citation type="submission" date="2020-08" db="EMBL/GenBank/DDBJ databases">
        <authorList>
            <person name="Mo P."/>
        </authorList>
    </citation>
    <scope>NUCLEOTIDE SEQUENCE [LARGE SCALE GENOMIC DNA]</scope>
    <source>
        <strain evidence="2 3">CGMCC 4.1532</strain>
    </source>
</reference>
<dbReference type="AlphaFoldDB" id="A0A7G7MNE9"/>
<dbReference type="InterPro" id="IPR003593">
    <property type="entry name" value="AAA+_ATPase"/>
</dbReference>
<evidence type="ECO:0000313" key="2">
    <source>
        <dbReference type="EMBL" id="QNG54310.1"/>
    </source>
</evidence>
<dbReference type="Gene3D" id="3.40.50.300">
    <property type="entry name" value="P-loop containing nucleotide triphosphate hydrolases"/>
    <property type="match status" value="1"/>
</dbReference>
<dbReference type="PANTHER" id="PTHR42759:SF6">
    <property type="entry name" value="REGULATORY PROTEIN-RELATED"/>
    <property type="match status" value="1"/>
</dbReference>
<evidence type="ECO:0000313" key="3">
    <source>
        <dbReference type="Proteomes" id="UP000515728"/>
    </source>
</evidence>
<feature type="domain" description="AAA+ ATPase" evidence="1">
    <location>
        <begin position="65"/>
        <end position="314"/>
    </location>
</feature>
<dbReference type="KEGG" id="ppel:H6H00_10690"/>
<dbReference type="PANTHER" id="PTHR42759">
    <property type="entry name" value="MOXR FAMILY PROTEIN"/>
    <property type="match status" value="1"/>
</dbReference>
<dbReference type="EMBL" id="CP060131">
    <property type="protein sequence ID" value="QNG54310.1"/>
    <property type="molecule type" value="Genomic_DNA"/>
</dbReference>
<organism evidence="2 3">
    <name type="scientific">Pseudonocardia petroleophila</name>
    <dbReference type="NCBI Taxonomy" id="37331"/>
    <lineage>
        <taxon>Bacteria</taxon>
        <taxon>Bacillati</taxon>
        <taxon>Actinomycetota</taxon>
        <taxon>Actinomycetes</taxon>
        <taxon>Pseudonocardiales</taxon>
        <taxon>Pseudonocardiaceae</taxon>
        <taxon>Pseudonocardia</taxon>
    </lineage>
</organism>
<dbReference type="GO" id="GO:0005524">
    <property type="term" value="F:ATP binding"/>
    <property type="evidence" value="ECO:0007669"/>
    <property type="project" value="InterPro"/>
</dbReference>
<sequence>MTRAPTARGRRPEVACTPAVRHAGAVNDRPAGPADSPAALAAALRSTGYLADDGLATATFLAMQMNRPLFCEGEPGTGKTALAQALAQVLGAKLIRLQCHDGIDASQALYDWDFPRQLLHLRALEATAGSGALDTDAVEASLYDPRFLLARPILEALQTTPSVLLIDEIDRADDEFEAFLLEVLTEHAVTIPEIGEIRATVPPLVVLTSNRTREVHDALKRRCLYLWLDHPDLQREIEILHSRLPGIPERLAAQVAGAVRALRQADLLKPPGVAETIDWARALQLVGASHLDVDSAAATLGAVLKYREDADRVRKQLDTLLAS</sequence>
<evidence type="ECO:0000259" key="1">
    <source>
        <dbReference type="SMART" id="SM00382"/>
    </source>
</evidence>
<dbReference type="CDD" id="cd00009">
    <property type="entry name" value="AAA"/>
    <property type="match status" value="1"/>
</dbReference>
<accession>A0A7G7MNE9</accession>
<keyword evidence="3" id="KW-1185">Reference proteome</keyword>
<dbReference type="InterPro" id="IPR050764">
    <property type="entry name" value="CbbQ/NirQ/NorQ/GpvN"/>
</dbReference>
<proteinExistence type="predicted"/>
<dbReference type="InterPro" id="IPR011704">
    <property type="entry name" value="ATPase_dyneun-rel_AAA"/>
</dbReference>
<dbReference type="InterPro" id="IPR027417">
    <property type="entry name" value="P-loop_NTPase"/>
</dbReference>
<protein>
    <submittedName>
        <fullName evidence="2">MoxR family ATPase</fullName>
    </submittedName>
</protein>
<dbReference type="Pfam" id="PF07728">
    <property type="entry name" value="AAA_5"/>
    <property type="match status" value="1"/>
</dbReference>
<dbReference type="GO" id="GO:0016887">
    <property type="term" value="F:ATP hydrolysis activity"/>
    <property type="evidence" value="ECO:0007669"/>
    <property type="project" value="InterPro"/>
</dbReference>
<gene>
    <name evidence="2" type="ORF">H6H00_10690</name>
</gene>
<name>A0A7G7MNE9_9PSEU</name>
<dbReference type="SUPFAM" id="SSF52540">
    <property type="entry name" value="P-loop containing nucleoside triphosphate hydrolases"/>
    <property type="match status" value="1"/>
</dbReference>
<dbReference type="Proteomes" id="UP000515728">
    <property type="component" value="Chromosome"/>
</dbReference>
<dbReference type="SMART" id="SM00382">
    <property type="entry name" value="AAA"/>
    <property type="match status" value="1"/>
</dbReference>